<evidence type="ECO:0000256" key="8">
    <source>
        <dbReference type="ARBA" id="ARBA00022553"/>
    </source>
</evidence>
<evidence type="ECO:0000256" key="23">
    <source>
        <dbReference type="PROSITE-ProRule" id="PRU10141"/>
    </source>
</evidence>
<feature type="binding site" evidence="23">
    <location>
        <position position="792"/>
    </location>
    <ligand>
        <name>ATP</name>
        <dbReference type="ChEBI" id="CHEBI:30616"/>
    </ligand>
</feature>
<dbReference type="FunFam" id="3.30.200.20:FF:000309">
    <property type="entry name" value="Leucine-rich repeat receptor protein kinase MSP1"/>
    <property type="match status" value="1"/>
</dbReference>
<evidence type="ECO:0000256" key="17">
    <source>
        <dbReference type="ARBA" id="ARBA00022989"/>
    </source>
</evidence>
<keyword evidence="9" id="KW-0433">Leucine-rich repeat</keyword>
<dbReference type="SUPFAM" id="SSF56112">
    <property type="entry name" value="Protein kinase-like (PK-like)"/>
    <property type="match status" value="1"/>
</dbReference>
<evidence type="ECO:0000256" key="18">
    <source>
        <dbReference type="ARBA" id="ARBA00023136"/>
    </source>
</evidence>
<dbReference type="PROSITE" id="PS50011">
    <property type="entry name" value="PROTEIN_KINASE_DOM"/>
    <property type="match status" value="1"/>
</dbReference>
<keyword evidence="16 23" id="KW-0067">ATP-binding</keyword>
<comment type="catalytic activity">
    <reaction evidence="21">
        <text>L-threonyl-[protein] + ATP = O-phospho-L-threonyl-[protein] + ADP + H(+)</text>
        <dbReference type="Rhea" id="RHEA:46608"/>
        <dbReference type="Rhea" id="RHEA-COMP:11060"/>
        <dbReference type="Rhea" id="RHEA-COMP:11605"/>
        <dbReference type="ChEBI" id="CHEBI:15378"/>
        <dbReference type="ChEBI" id="CHEBI:30013"/>
        <dbReference type="ChEBI" id="CHEBI:30616"/>
        <dbReference type="ChEBI" id="CHEBI:61977"/>
        <dbReference type="ChEBI" id="CHEBI:456216"/>
        <dbReference type="EC" id="2.7.11.1"/>
    </reaction>
</comment>
<evidence type="ECO:0000313" key="27">
    <source>
        <dbReference type="Proteomes" id="UP000228380"/>
    </source>
</evidence>
<evidence type="ECO:0000256" key="20">
    <source>
        <dbReference type="ARBA" id="ARBA00023180"/>
    </source>
</evidence>
<dbReference type="OrthoDB" id="676979at2759"/>
<keyword evidence="19" id="KW-0675">Receptor</keyword>
<evidence type="ECO:0000256" key="16">
    <source>
        <dbReference type="ARBA" id="ARBA00022840"/>
    </source>
</evidence>
<evidence type="ECO:0000259" key="26">
    <source>
        <dbReference type="PROSITE" id="PS50011"/>
    </source>
</evidence>
<keyword evidence="13" id="KW-0677">Repeat</keyword>
<keyword evidence="11 24" id="KW-0812">Transmembrane</keyword>
<dbReference type="RefSeq" id="XP_026664660.1">
    <property type="nucleotide sequence ID" value="XM_026808859.2"/>
</dbReference>
<dbReference type="PROSITE" id="PS51450">
    <property type="entry name" value="LRR"/>
    <property type="match status" value="2"/>
</dbReference>
<dbReference type="PANTHER" id="PTHR27000">
    <property type="entry name" value="LEUCINE-RICH REPEAT RECEPTOR-LIKE PROTEIN KINASE FAMILY PROTEIN-RELATED"/>
    <property type="match status" value="1"/>
</dbReference>
<dbReference type="PANTHER" id="PTHR27000:SF711">
    <property type="entry name" value="PROTEIN KINASE DOMAIN-CONTAINING PROTEIN"/>
    <property type="match status" value="1"/>
</dbReference>
<dbReference type="GO" id="GO:0004674">
    <property type="term" value="F:protein serine/threonine kinase activity"/>
    <property type="evidence" value="ECO:0007669"/>
    <property type="project" value="UniProtKB-KW"/>
</dbReference>
<dbReference type="PROSITE" id="PS00107">
    <property type="entry name" value="PROTEIN_KINASE_ATP"/>
    <property type="match status" value="1"/>
</dbReference>
<dbReference type="SMART" id="SM00220">
    <property type="entry name" value="S_TKc"/>
    <property type="match status" value="1"/>
</dbReference>
<dbReference type="InterPro" id="IPR001611">
    <property type="entry name" value="Leu-rich_rpt"/>
</dbReference>
<keyword evidence="20" id="KW-0325">Glycoprotein</keyword>
<dbReference type="FunFam" id="3.80.10.10:FF:000129">
    <property type="entry name" value="Leucine-rich repeat receptor-like kinase"/>
    <property type="match status" value="1"/>
</dbReference>
<proteinExistence type="inferred from homology"/>
<evidence type="ECO:0000256" key="2">
    <source>
        <dbReference type="ARBA" id="ARBA00004479"/>
    </source>
</evidence>
<dbReference type="Pfam" id="PF00069">
    <property type="entry name" value="Pkinase"/>
    <property type="match status" value="1"/>
</dbReference>
<evidence type="ECO:0000256" key="25">
    <source>
        <dbReference type="SAM" id="SignalP"/>
    </source>
</evidence>
<dbReference type="GeneID" id="103717473"/>
<dbReference type="InterPro" id="IPR008271">
    <property type="entry name" value="Ser/Thr_kinase_AS"/>
</dbReference>
<reference evidence="27" key="1">
    <citation type="journal article" date="2019" name="Nat. Commun.">
        <title>Genome-wide association mapping of date palm fruit traits.</title>
        <authorList>
            <person name="Hazzouri K.M."/>
            <person name="Gros-Balthazard M."/>
            <person name="Flowers J.M."/>
            <person name="Copetti D."/>
            <person name="Lemansour A."/>
            <person name="Lebrun M."/>
            <person name="Masmoudi K."/>
            <person name="Ferrand S."/>
            <person name="Dhar M.I."/>
            <person name="Fresquez Z.A."/>
            <person name="Rosas U."/>
            <person name="Zhang J."/>
            <person name="Talag J."/>
            <person name="Lee S."/>
            <person name="Kudrna D."/>
            <person name="Powell R.F."/>
            <person name="Leitch I.J."/>
            <person name="Krueger R.R."/>
            <person name="Wing R.A."/>
            <person name="Amiri K.M.A."/>
            <person name="Purugganan M.D."/>
        </authorList>
    </citation>
    <scope>NUCLEOTIDE SEQUENCE [LARGE SCALE GENOMIC DNA]</scope>
    <source>
        <strain evidence="27">cv. Khalas</strain>
    </source>
</reference>
<evidence type="ECO:0000256" key="15">
    <source>
        <dbReference type="ARBA" id="ARBA00022777"/>
    </source>
</evidence>
<dbReference type="PROSITE" id="PS00108">
    <property type="entry name" value="PROTEIN_KINASE_ST"/>
    <property type="match status" value="1"/>
</dbReference>
<dbReference type="Gene3D" id="3.30.200.20">
    <property type="entry name" value="Phosphorylase Kinase, domain 1"/>
    <property type="match status" value="1"/>
</dbReference>
<keyword evidence="27" id="KW-1185">Reference proteome</keyword>
<feature type="signal peptide" evidence="25">
    <location>
        <begin position="1"/>
        <end position="30"/>
    </location>
</feature>
<dbReference type="InterPro" id="IPR000719">
    <property type="entry name" value="Prot_kinase_dom"/>
</dbReference>
<dbReference type="FunFam" id="3.80.10.10:FF:000213">
    <property type="entry name" value="Tyrosine-sulfated glycopeptide receptor 1"/>
    <property type="match status" value="1"/>
</dbReference>
<evidence type="ECO:0000256" key="5">
    <source>
        <dbReference type="ARBA" id="ARBA00012513"/>
    </source>
</evidence>
<dbReference type="GO" id="GO:0005886">
    <property type="term" value="C:plasma membrane"/>
    <property type="evidence" value="ECO:0007669"/>
    <property type="project" value="UniProtKB-SubCell"/>
</dbReference>
<keyword evidence="14 23" id="KW-0547">Nucleotide-binding</keyword>
<evidence type="ECO:0000256" key="11">
    <source>
        <dbReference type="ARBA" id="ARBA00022692"/>
    </source>
</evidence>
<dbReference type="Pfam" id="PF00560">
    <property type="entry name" value="LRR_1"/>
    <property type="match status" value="4"/>
</dbReference>
<dbReference type="FunFam" id="3.80.10.10:FF:000041">
    <property type="entry name" value="LRR receptor-like serine/threonine-protein kinase ERECTA"/>
    <property type="match status" value="1"/>
</dbReference>
<dbReference type="GO" id="GO:0005524">
    <property type="term" value="F:ATP binding"/>
    <property type="evidence" value="ECO:0007669"/>
    <property type="project" value="UniProtKB-UniRule"/>
</dbReference>
<keyword evidence="17 24" id="KW-1133">Transmembrane helix</keyword>
<evidence type="ECO:0000256" key="3">
    <source>
        <dbReference type="ARBA" id="ARBA00008684"/>
    </source>
</evidence>
<feature type="domain" description="Protein kinase" evidence="26">
    <location>
        <begin position="764"/>
        <end position="1035"/>
    </location>
</feature>
<keyword evidence="12 25" id="KW-0732">Signal</keyword>
<evidence type="ECO:0000256" key="4">
    <source>
        <dbReference type="ARBA" id="ARBA00009592"/>
    </source>
</evidence>
<evidence type="ECO:0000256" key="6">
    <source>
        <dbReference type="ARBA" id="ARBA00022475"/>
    </source>
</evidence>
<dbReference type="Pfam" id="PF13855">
    <property type="entry name" value="LRR_8"/>
    <property type="match status" value="2"/>
</dbReference>
<reference evidence="28" key="2">
    <citation type="submission" date="2025-08" db="UniProtKB">
        <authorList>
            <consortium name="RefSeq"/>
        </authorList>
    </citation>
    <scope>IDENTIFICATION</scope>
    <source>
        <tissue evidence="28">Young leaves</tissue>
    </source>
</reference>
<dbReference type="FunFam" id="1.10.510.10:FF:000309">
    <property type="entry name" value="Leucine-rich repeat receptor-like protein kinase"/>
    <property type="match status" value="1"/>
</dbReference>
<comment type="similarity">
    <text evidence="4">Belongs to the RLP family.</text>
</comment>
<evidence type="ECO:0000256" key="13">
    <source>
        <dbReference type="ARBA" id="ARBA00022737"/>
    </source>
</evidence>
<keyword evidence="15" id="KW-0418">Kinase</keyword>
<evidence type="ECO:0000256" key="14">
    <source>
        <dbReference type="ARBA" id="ARBA00022741"/>
    </source>
</evidence>
<dbReference type="Proteomes" id="UP000228380">
    <property type="component" value="Chromosome 17"/>
</dbReference>
<dbReference type="Gene3D" id="3.80.10.10">
    <property type="entry name" value="Ribonuclease Inhibitor"/>
    <property type="match status" value="4"/>
</dbReference>
<evidence type="ECO:0000256" key="9">
    <source>
        <dbReference type="ARBA" id="ARBA00022614"/>
    </source>
</evidence>
<evidence type="ECO:0000256" key="12">
    <source>
        <dbReference type="ARBA" id="ARBA00022729"/>
    </source>
</evidence>
<dbReference type="InterPro" id="IPR011009">
    <property type="entry name" value="Kinase-like_dom_sf"/>
</dbReference>
<keyword evidence="6" id="KW-1003">Cell membrane</keyword>
<evidence type="ECO:0000256" key="1">
    <source>
        <dbReference type="ARBA" id="ARBA00004162"/>
    </source>
</evidence>
<name>A0A8B8JAB4_PHODC</name>
<evidence type="ECO:0000256" key="10">
    <source>
        <dbReference type="ARBA" id="ARBA00022679"/>
    </source>
</evidence>
<protein>
    <recommendedName>
        <fullName evidence="5">non-specific serine/threonine protein kinase</fullName>
        <ecNumber evidence="5">2.7.11.1</ecNumber>
    </recommendedName>
</protein>
<dbReference type="Gene3D" id="1.10.510.10">
    <property type="entry name" value="Transferase(Phosphotransferase) domain 1"/>
    <property type="match status" value="1"/>
</dbReference>
<accession>A0A8B8JAB4</accession>
<dbReference type="AlphaFoldDB" id="A0A8B8JAB4"/>
<keyword evidence="8" id="KW-0597">Phosphoprotein</keyword>
<feature type="transmembrane region" description="Helical" evidence="24">
    <location>
        <begin position="688"/>
        <end position="711"/>
    </location>
</feature>
<keyword evidence="18 24" id="KW-0472">Membrane</keyword>
<evidence type="ECO:0000313" key="28">
    <source>
        <dbReference type="RefSeq" id="XP_026664660.1"/>
    </source>
</evidence>
<organism evidence="27 28">
    <name type="scientific">Phoenix dactylifera</name>
    <name type="common">Date palm</name>
    <dbReference type="NCBI Taxonomy" id="42345"/>
    <lineage>
        <taxon>Eukaryota</taxon>
        <taxon>Viridiplantae</taxon>
        <taxon>Streptophyta</taxon>
        <taxon>Embryophyta</taxon>
        <taxon>Tracheophyta</taxon>
        <taxon>Spermatophyta</taxon>
        <taxon>Magnoliopsida</taxon>
        <taxon>Liliopsida</taxon>
        <taxon>Arecaceae</taxon>
        <taxon>Coryphoideae</taxon>
        <taxon>Phoeniceae</taxon>
        <taxon>Phoenix</taxon>
    </lineage>
</organism>
<feature type="chain" id="PRO_5034168485" description="non-specific serine/threonine protein kinase" evidence="25">
    <location>
        <begin position="31"/>
        <end position="1046"/>
    </location>
</feature>
<dbReference type="SUPFAM" id="SSF52058">
    <property type="entry name" value="L domain-like"/>
    <property type="match status" value="2"/>
</dbReference>
<comment type="subcellular location">
    <subcellularLocation>
        <location evidence="1">Cell membrane</location>
        <topology evidence="1">Single-pass membrane protein</topology>
    </subcellularLocation>
    <subcellularLocation>
        <location evidence="2">Membrane</location>
        <topology evidence="2">Single-pass type I membrane protein</topology>
    </subcellularLocation>
</comment>
<dbReference type="SMART" id="SM00369">
    <property type="entry name" value="LRR_TYP"/>
    <property type="match status" value="7"/>
</dbReference>
<dbReference type="InterPro" id="IPR013210">
    <property type="entry name" value="LRR_N_plant-typ"/>
</dbReference>
<dbReference type="EC" id="2.7.11.1" evidence="5"/>
<dbReference type="InterPro" id="IPR003591">
    <property type="entry name" value="Leu-rich_rpt_typical-subtyp"/>
</dbReference>
<dbReference type="InterPro" id="IPR032675">
    <property type="entry name" value="LRR_dom_sf"/>
</dbReference>
<gene>
    <name evidence="28" type="primary">LOC103717473</name>
</gene>
<sequence>MGNWGGFSAPLSMSTWWSCCLLLLFQAVLGYSQNQSCDSNDLSALRGFLKGLDFGIPGWSLNESSSSCCNWSGVRCDSIRSRRVIGLDLYNMSLKGSISDSLAGLDQLKSLNLSSNLLQASVPQKLFHLPRLELLDLSLNNLSGSIPSDLSLPSIRVFNISDNSFTDSHPILAGSRNLTKFDVSANDFSGAINPGICNSSSRVQVLSFSMNKFSGGFPVGFGNCRSLVELSLAMNRISGTLPDDLFTLSSLTQLNLQENSLSGPVGFKLGNLTKLVQLDVSSNSFWGPIPDVFDRLTKLECFSGCSNNFTGSLPASLSNSSMLSVLNLRNNFLRGGIHLNFTALARLSTLDLGSNLFSGLIPYDVPQCVELKTINLARNNLAGEIPHSFQNFVALSYLSLTGNNFSNISSALQILQSCPNLTSLVLTKNFQGGEIMPSAGIEGFQKMEVLVIANCLLSGSIPPWLANSTRLKVLDISWNHLGGNIPSWLGNLEYLFYLDISNNSLTGQIPDSLSEMKSLISSNVTQQGFSMPDFPFYIKRNSTGKGLQYNQVSSFPPSLILCHNKLVGPILPGFGNLVKLHVLDLSWNNLSGIIPEELAGMLSLEYLGLSHNNLSGSIPSSLTKLSFLSSFNVAYNNLVGKIPMGGQFLTFSSDDFIGNPGLCGIHLSPCSPNTPSESVSRRGKNKGVVASMALGIGLGTVFILTVIYFAVSRTNSRRQEDNAKVVADADESLESAGSSLVLLFQNKDNKGLSINDIIKATNNFDQTYIIGCGGFGLVYKATLPDGRKVAIKRLSGDYFQMEREFQAEVQALSKAQHGNLVLLQGYCKIGYDRLLIYSYMENGSLDYWLHEKIDGGAMLDWRTRLRIAQGAARGLAYLHQSCDPHILHRDIKSSNILLDENFEAHLADFGLARLILPYDTHVTTDLVGTLGYIPPEYGQSSVATFKGDVYSFGVVLLELLTGRRPVDMCKPKGSRNVVPWALQMKKEKREAEVFDPCIYDKEHDSQLIKVLEIASLCVSESPRLRPPTQQLVAWLDNIGTDGQPTK</sequence>
<dbReference type="KEGG" id="pda:103717473"/>
<evidence type="ECO:0000256" key="24">
    <source>
        <dbReference type="SAM" id="Phobius"/>
    </source>
</evidence>
<keyword evidence="7" id="KW-0723">Serine/threonine-protein kinase</keyword>
<dbReference type="InterPro" id="IPR017441">
    <property type="entry name" value="Protein_kinase_ATP_BS"/>
</dbReference>
<evidence type="ECO:0000256" key="19">
    <source>
        <dbReference type="ARBA" id="ARBA00023170"/>
    </source>
</evidence>
<evidence type="ECO:0000256" key="22">
    <source>
        <dbReference type="ARBA" id="ARBA00048679"/>
    </source>
</evidence>
<dbReference type="Pfam" id="PF08263">
    <property type="entry name" value="LRRNT_2"/>
    <property type="match status" value="1"/>
</dbReference>
<comment type="similarity">
    <text evidence="3">Belongs to the protein kinase superfamily. Ser/Thr protein kinase family.</text>
</comment>
<comment type="catalytic activity">
    <reaction evidence="22">
        <text>L-seryl-[protein] + ATP = O-phospho-L-seryl-[protein] + ADP + H(+)</text>
        <dbReference type="Rhea" id="RHEA:17989"/>
        <dbReference type="Rhea" id="RHEA-COMP:9863"/>
        <dbReference type="Rhea" id="RHEA-COMP:11604"/>
        <dbReference type="ChEBI" id="CHEBI:15378"/>
        <dbReference type="ChEBI" id="CHEBI:29999"/>
        <dbReference type="ChEBI" id="CHEBI:30616"/>
        <dbReference type="ChEBI" id="CHEBI:83421"/>
        <dbReference type="ChEBI" id="CHEBI:456216"/>
        <dbReference type="EC" id="2.7.11.1"/>
    </reaction>
</comment>
<keyword evidence="10" id="KW-0808">Transferase</keyword>
<evidence type="ECO:0000256" key="7">
    <source>
        <dbReference type="ARBA" id="ARBA00022527"/>
    </source>
</evidence>
<evidence type="ECO:0000256" key="21">
    <source>
        <dbReference type="ARBA" id="ARBA00047899"/>
    </source>
</evidence>